<dbReference type="Proteomes" id="UP000249557">
    <property type="component" value="Unassembled WGS sequence"/>
</dbReference>
<comment type="caution">
    <text evidence="6">The sequence shown here is derived from an EMBL/GenBank/DDBJ whole genome shotgun (WGS) entry which is preliminary data.</text>
</comment>
<accession>A0A2W5BVW0</accession>
<dbReference type="HAMAP" id="MF_01930">
    <property type="entry name" value="PurN"/>
    <property type="match status" value="1"/>
</dbReference>
<reference evidence="6 7" key="1">
    <citation type="submission" date="2017-08" db="EMBL/GenBank/DDBJ databases">
        <title>Infants hospitalized years apart are colonized by the same room-sourced microbial strains.</title>
        <authorList>
            <person name="Brooks B."/>
            <person name="Olm M.R."/>
            <person name="Firek B.A."/>
            <person name="Baker R."/>
            <person name="Thomas B.C."/>
            <person name="Morowitz M.J."/>
            <person name="Banfield J.F."/>
        </authorList>
    </citation>
    <scope>NUCLEOTIDE SEQUENCE [LARGE SCALE GENOMIC DNA]</scope>
    <source>
        <strain evidence="6">S2_018_000_R2_104</strain>
    </source>
</reference>
<evidence type="ECO:0000256" key="3">
    <source>
        <dbReference type="ARBA" id="ARBA00022755"/>
    </source>
</evidence>
<evidence type="ECO:0000313" key="6">
    <source>
        <dbReference type="EMBL" id="PZO87235.1"/>
    </source>
</evidence>
<dbReference type="GO" id="GO:0005829">
    <property type="term" value="C:cytosol"/>
    <property type="evidence" value="ECO:0007669"/>
    <property type="project" value="TreeGrafter"/>
</dbReference>
<dbReference type="InterPro" id="IPR036477">
    <property type="entry name" value="Formyl_transf_N_sf"/>
</dbReference>
<dbReference type="GO" id="GO:0006189">
    <property type="term" value="P:'de novo' IMP biosynthetic process"/>
    <property type="evidence" value="ECO:0007669"/>
    <property type="project" value="UniProtKB-UniRule"/>
</dbReference>
<evidence type="ECO:0000259" key="5">
    <source>
        <dbReference type="Pfam" id="PF00551"/>
    </source>
</evidence>
<comment type="catalytic activity">
    <reaction evidence="4">
        <text>N(1)-(5-phospho-beta-D-ribosyl)glycinamide + (6R)-10-formyltetrahydrofolate = N(2)-formyl-N(1)-(5-phospho-beta-D-ribosyl)glycinamide + (6S)-5,6,7,8-tetrahydrofolate + H(+)</text>
        <dbReference type="Rhea" id="RHEA:15053"/>
        <dbReference type="ChEBI" id="CHEBI:15378"/>
        <dbReference type="ChEBI" id="CHEBI:57453"/>
        <dbReference type="ChEBI" id="CHEBI:143788"/>
        <dbReference type="ChEBI" id="CHEBI:147286"/>
        <dbReference type="ChEBI" id="CHEBI:195366"/>
        <dbReference type="EC" id="2.1.2.2"/>
    </reaction>
</comment>
<organism evidence="6 7">
    <name type="scientific">Micavibrio aeruginosavorus</name>
    <dbReference type="NCBI Taxonomy" id="349221"/>
    <lineage>
        <taxon>Bacteria</taxon>
        <taxon>Pseudomonadati</taxon>
        <taxon>Bdellovibrionota</taxon>
        <taxon>Bdellovibrionia</taxon>
        <taxon>Bdellovibrionales</taxon>
        <taxon>Pseudobdellovibrionaceae</taxon>
        <taxon>Micavibrio</taxon>
    </lineage>
</organism>
<evidence type="ECO:0000256" key="1">
    <source>
        <dbReference type="ARBA" id="ARBA00005054"/>
    </source>
</evidence>
<protein>
    <recommendedName>
        <fullName evidence="4">Phosphoribosylglycinamide formyltransferase</fullName>
        <ecNumber evidence="4">2.1.2.2</ecNumber>
    </recommendedName>
    <alternativeName>
        <fullName evidence="4">5'-phosphoribosylglycinamide transformylase</fullName>
    </alternativeName>
    <alternativeName>
        <fullName evidence="4">GAR transformylase</fullName>
        <shortName evidence="4">GART</shortName>
    </alternativeName>
</protein>
<feature type="binding site" evidence="4">
    <location>
        <position position="103"/>
    </location>
    <ligand>
        <name>(6R)-10-formyltetrahydrofolate</name>
        <dbReference type="ChEBI" id="CHEBI:195366"/>
    </ligand>
</feature>
<gene>
    <name evidence="4" type="primary">purN</name>
    <name evidence="6" type="ORF">DI626_04470</name>
</gene>
<name>A0A2W5BVW0_9BACT</name>
<dbReference type="Pfam" id="PF00551">
    <property type="entry name" value="Formyl_trans_N"/>
    <property type="match status" value="1"/>
</dbReference>
<evidence type="ECO:0000256" key="2">
    <source>
        <dbReference type="ARBA" id="ARBA00022679"/>
    </source>
</evidence>
<dbReference type="CDD" id="cd08645">
    <property type="entry name" value="FMT_core_GART"/>
    <property type="match status" value="1"/>
</dbReference>
<dbReference type="EMBL" id="QFNK01000067">
    <property type="protein sequence ID" value="PZO87235.1"/>
    <property type="molecule type" value="Genomic_DNA"/>
</dbReference>
<comment type="function">
    <text evidence="4">Catalyzes the transfer of a formyl group from 10-formyltetrahydrofolate to 5-phospho-ribosyl-glycinamide (GAR), producing 5-phospho-ribosyl-N-formylglycinamide (FGAR) and tetrahydrofolate.</text>
</comment>
<comment type="caution">
    <text evidence="4">Lacks conserved residue(s) required for the propagation of feature annotation.</text>
</comment>
<comment type="similarity">
    <text evidence="4">Belongs to the GART family.</text>
</comment>
<feature type="active site" description="Proton donor" evidence="4">
    <location>
        <position position="105"/>
    </location>
</feature>
<dbReference type="Gene3D" id="3.40.50.170">
    <property type="entry name" value="Formyl transferase, N-terminal domain"/>
    <property type="match status" value="1"/>
</dbReference>
<dbReference type="PANTHER" id="PTHR43369">
    <property type="entry name" value="PHOSPHORIBOSYLGLYCINAMIDE FORMYLTRANSFERASE"/>
    <property type="match status" value="1"/>
</dbReference>
<dbReference type="AlphaFoldDB" id="A0A2W5BVW0"/>
<dbReference type="SUPFAM" id="SSF53328">
    <property type="entry name" value="Formyltransferase"/>
    <property type="match status" value="1"/>
</dbReference>
<keyword evidence="3 4" id="KW-0658">Purine biosynthesis</keyword>
<feature type="binding site" evidence="4">
    <location>
        <begin position="86"/>
        <end position="89"/>
    </location>
    <ligand>
        <name>(6R)-10-formyltetrahydrofolate</name>
        <dbReference type="ChEBI" id="CHEBI:195366"/>
    </ligand>
</feature>
<feature type="domain" description="Formyl transferase N-terminal" evidence="5">
    <location>
        <begin position="1"/>
        <end position="183"/>
    </location>
</feature>
<proteinExistence type="inferred from homology"/>
<keyword evidence="2 4" id="KW-0808">Transferase</keyword>
<evidence type="ECO:0000256" key="4">
    <source>
        <dbReference type="HAMAP-Rule" id="MF_01930"/>
    </source>
</evidence>
<dbReference type="EC" id="2.1.2.2" evidence="4"/>
<dbReference type="PANTHER" id="PTHR43369:SF2">
    <property type="entry name" value="PHOSPHORIBOSYLGLYCINAMIDE FORMYLTRANSFERASE"/>
    <property type="match status" value="1"/>
</dbReference>
<feature type="site" description="Raises pKa of active site His" evidence="4">
    <location>
        <position position="146"/>
    </location>
</feature>
<dbReference type="UniPathway" id="UPA00074">
    <property type="reaction ID" value="UER00126"/>
</dbReference>
<evidence type="ECO:0000313" key="7">
    <source>
        <dbReference type="Proteomes" id="UP000249557"/>
    </source>
</evidence>
<dbReference type="InterPro" id="IPR004607">
    <property type="entry name" value="GART"/>
</dbReference>
<sequence length="194" mass="20609">MKIAFLASHNGSAAKAIAEACLNGTIPARPHLLISNNENANAVSWAKELQLKTALINASNAQNPDSAIAGLLLDHEIDIVICSGYMRLIGQETIAAVHGAILNIHPALLPKYGGKGMYGSHVHKAVFDAGDAETGATIHLVDSEYDRGRILAQKKIPVLPSDSAGDIEEKVKALEPAFYIETLQKIISGDIALR</sequence>
<dbReference type="InterPro" id="IPR002376">
    <property type="entry name" value="Formyl_transf_N"/>
</dbReference>
<dbReference type="GO" id="GO:0004644">
    <property type="term" value="F:phosphoribosylglycinamide formyltransferase activity"/>
    <property type="evidence" value="ECO:0007669"/>
    <property type="project" value="UniProtKB-UniRule"/>
</dbReference>
<comment type="pathway">
    <text evidence="1 4">Purine metabolism; IMP biosynthesis via de novo pathway; N(2)-formyl-N(1)-(5-phospho-D-ribosyl)glycinamide from N(1)-(5-phospho-D-ribosyl)glycinamide (10-formyl THF route): step 1/1.</text>
</comment>